<feature type="transmembrane region" description="Helical" evidence="1">
    <location>
        <begin position="22"/>
        <end position="39"/>
    </location>
</feature>
<dbReference type="Proteomes" id="UP000178776">
    <property type="component" value="Chromosome"/>
</dbReference>
<protein>
    <submittedName>
        <fullName evidence="2">Uncharacterized protein</fullName>
    </submittedName>
</protein>
<evidence type="ECO:0000256" key="1">
    <source>
        <dbReference type="SAM" id="Phobius"/>
    </source>
</evidence>
<keyword evidence="1" id="KW-1133">Transmembrane helix</keyword>
<evidence type="ECO:0000313" key="2">
    <source>
        <dbReference type="EMBL" id="AOZ48879.1"/>
    </source>
</evidence>
<evidence type="ECO:0000313" key="3">
    <source>
        <dbReference type="Proteomes" id="UP000178776"/>
    </source>
</evidence>
<reference evidence="2 3" key="1">
    <citation type="submission" date="2016-10" db="EMBL/GenBank/DDBJ databases">
        <title>Chromobacterium muskegensis sp. nov., an insecticidal bacterium isolated from Sphagnum bogs.</title>
        <authorList>
            <person name="Sparks M.E."/>
            <person name="Blackburn M.B."/>
            <person name="Gundersen-Rindal D.E."/>
            <person name="Mitchell A."/>
            <person name="Farrar R."/>
            <person name="Kuhar D."/>
        </authorList>
    </citation>
    <scope>NUCLEOTIDE SEQUENCE [LARGE SCALE GENOMIC DNA]</scope>
    <source>
        <strain evidence="2 3">21-1</strain>
    </source>
</reference>
<dbReference type="RefSeq" id="WP_070978450.1">
    <property type="nucleotide sequence ID" value="NZ_CP017707.1"/>
</dbReference>
<sequence>MASDSERAGGWRFDKRINLGDVLTTLALVGTLAGFMLTLDRRLTVLEEKQVQQALIDRQQDERLSEVRGTLKDIDAKLAQMLERLYQQGRAK</sequence>
<dbReference type="EMBL" id="CP017707">
    <property type="protein sequence ID" value="AOZ48879.1"/>
    <property type="molecule type" value="Genomic_DNA"/>
</dbReference>
<dbReference type="STRING" id="1108595.BKX93_01945"/>
<organism evidence="2 3">
    <name type="scientific">Chromobacterium vaccinii</name>
    <dbReference type="NCBI Taxonomy" id="1108595"/>
    <lineage>
        <taxon>Bacteria</taxon>
        <taxon>Pseudomonadati</taxon>
        <taxon>Pseudomonadota</taxon>
        <taxon>Betaproteobacteria</taxon>
        <taxon>Neisseriales</taxon>
        <taxon>Chromobacteriaceae</taxon>
        <taxon>Chromobacterium</taxon>
    </lineage>
</organism>
<dbReference type="GeneID" id="68839981"/>
<dbReference type="AlphaFoldDB" id="A0A1D9LC86"/>
<keyword evidence="1" id="KW-0812">Transmembrane</keyword>
<name>A0A1D9LC86_9NEIS</name>
<gene>
    <name evidence="2" type="ORF">BKX93_01945</name>
</gene>
<accession>A0A1D9LC86</accession>
<dbReference type="KEGG" id="cvc:BKX93_01945"/>
<keyword evidence="1" id="KW-0472">Membrane</keyword>
<proteinExistence type="predicted"/>